<dbReference type="Gene3D" id="3.40.50.150">
    <property type="entry name" value="Vaccinia Virus protein VP39"/>
    <property type="match status" value="1"/>
</dbReference>
<accession>A0A2M7FXE7</accession>
<organism evidence="2 3">
    <name type="scientific">bacterium (Candidatus Blackallbacteria) CG17_big_fil_post_rev_8_21_14_2_50_48_46</name>
    <dbReference type="NCBI Taxonomy" id="2014261"/>
    <lineage>
        <taxon>Bacteria</taxon>
        <taxon>Candidatus Blackallbacteria</taxon>
    </lineage>
</organism>
<dbReference type="Gene3D" id="3.40.50.720">
    <property type="entry name" value="NAD(P)-binding Rossmann-like Domain"/>
    <property type="match status" value="1"/>
</dbReference>
<dbReference type="InterPro" id="IPR013691">
    <property type="entry name" value="MeTrfase_14"/>
</dbReference>
<dbReference type="Pfam" id="PF13489">
    <property type="entry name" value="Methyltransf_23"/>
    <property type="match status" value="1"/>
</dbReference>
<dbReference type="GO" id="GO:0008168">
    <property type="term" value="F:methyltransferase activity"/>
    <property type="evidence" value="ECO:0007669"/>
    <property type="project" value="UniProtKB-KW"/>
</dbReference>
<evidence type="ECO:0000259" key="1">
    <source>
        <dbReference type="Pfam" id="PF08484"/>
    </source>
</evidence>
<dbReference type="InterPro" id="IPR029063">
    <property type="entry name" value="SAM-dependent_MTases_sf"/>
</dbReference>
<keyword evidence="2" id="KW-0489">Methyltransferase</keyword>
<dbReference type="AlphaFoldDB" id="A0A2M7FXE7"/>
<evidence type="ECO:0000313" key="3">
    <source>
        <dbReference type="Proteomes" id="UP000231019"/>
    </source>
</evidence>
<keyword evidence="2" id="KW-0808">Transferase</keyword>
<dbReference type="Proteomes" id="UP000231019">
    <property type="component" value="Unassembled WGS sequence"/>
</dbReference>
<dbReference type="GO" id="GO:0032259">
    <property type="term" value="P:methylation"/>
    <property type="evidence" value="ECO:0007669"/>
    <property type="project" value="UniProtKB-KW"/>
</dbReference>
<protein>
    <submittedName>
        <fullName evidence="2">Methyltransferase</fullName>
    </submittedName>
</protein>
<sequence>MLYNYDTLLSRLPLILRARTAMTKHNFSLSPNHVHHSTCPACGFHLALDFYPGGKQPLATLGWPASEDEAKKMPRLPLEFVRCLQCGHIYNRLFDYTQVPYVNNPNRMYNRSALWKEHLESVCDAILPYLSEKSVVVEIGCGEAQLLSLLAQKHPQGRYIGFDPHAALVSPHPGVEIRAQLFEPHLHLDELKPDLLLSRHVLEHLMNPLAFIQETAFYCSYFEIFPLLFVEVPCIDRAIESSRLEDFYYEHNSHFSKASFTRFLKQINPNPLFIQTGYAQEVIFGLSRFTPQPTYLEHAESTLNFLKQSTHVQKNIHTLLNALQTQNLQVALWGGTGKGAAFMNSLNLDSTRFPLVIDSDPAKTGTYVPGTGQKIQAKNYLLEHPVDIILITTQWRARDIVNELIEAKIPFQKILIEYQGQLLNYLEDEHPYR</sequence>
<dbReference type="SUPFAM" id="SSF53335">
    <property type="entry name" value="S-adenosyl-L-methionine-dependent methyltransferases"/>
    <property type="match status" value="1"/>
</dbReference>
<name>A0A2M7FXE7_9BACT</name>
<reference evidence="2 3" key="1">
    <citation type="submission" date="2017-09" db="EMBL/GenBank/DDBJ databases">
        <title>Depth-based differentiation of microbial function through sediment-hosted aquifers and enrichment of novel symbionts in the deep terrestrial subsurface.</title>
        <authorList>
            <person name="Probst A.J."/>
            <person name="Ladd B."/>
            <person name="Jarett J.K."/>
            <person name="Geller-Mcgrath D.E."/>
            <person name="Sieber C.M."/>
            <person name="Emerson J.B."/>
            <person name="Anantharaman K."/>
            <person name="Thomas B.C."/>
            <person name="Malmstrom R."/>
            <person name="Stieglmeier M."/>
            <person name="Klingl A."/>
            <person name="Woyke T."/>
            <person name="Ryan C.M."/>
            <person name="Banfield J.F."/>
        </authorList>
    </citation>
    <scope>NUCLEOTIDE SEQUENCE [LARGE SCALE GENOMIC DNA]</scope>
    <source>
        <strain evidence="2">CG17_big_fil_post_rev_8_21_14_2_50_48_46</strain>
    </source>
</reference>
<proteinExistence type="predicted"/>
<gene>
    <name evidence="2" type="ORF">COW36_23225</name>
</gene>
<feature type="domain" description="C-methyltransferase" evidence="1">
    <location>
        <begin position="297"/>
        <end position="401"/>
    </location>
</feature>
<comment type="caution">
    <text evidence="2">The sequence shown here is derived from an EMBL/GenBank/DDBJ whole genome shotgun (WGS) entry which is preliminary data.</text>
</comment>
<dbReference type="EMBL" id="PFFQ01000065">
    <property type="protein sequence ID" value="PIW13957.1"/>
    <property type="molecule type" value="Genomic_DNA"/>
</dbReference>
<dbReference type="CDD" id="cd02440">
    <property type="entry name" value="AdoMet_MTases"/>
    <property type="match status" value="1"/>
</dbReference>
<dbReference type="Pfam" id="PF08484">
    <property type="entry name" value="Methyltransf_14"/>
    <property type="match status" value="1"/>
</dbReference>
<evidence type="ECO:0000313" key="2">
    <source>
        <dbReference type="EMBL" id="PIW13957.1"/>
    </source>
</evidence>